<dbReference type="CDD" id="cd06326">
    <property type="entry name" value="PBP1_ABC_ligand_binding-like"/>
    <property type="match status" value="1"/>
</dbReference>
<dbReference type="InterPro" id="IPR028081">
    <property type="entry name" value="Leu-bd"/>
</dbReference>
<proteinExistence type="inferred from homology"/>
<dbReference type="SUPFAM" id="SSF53822">
    <property type="entry name" value="Periplasmic binding protein-like I"/>
    <property type="match status" value="1"/>
</dbReference>
<feature type="chain" id="PRO_5043476957" evidence="5">
    <location>
        <begin position="33"/>
        <end position="400"/>
    </location>
</feature>
<sequence length="400" mass="42190">MTQESVRPITRRRAAVAMACAAVGVAARPAFAATTTTTTTAAATAATAAAKPGGDIVIGQSAHLSGPLAPTLRAVLRGQEMALEEFNRKGGVEGRRVSLVTLDDAYDAQKTVSNAKELLARPDVVALFGLTNTAGAGAVLPLLVEKKVPLVGVYSGSPVLRAKHNPYFFTTMASYRDEVVQMVRNLVTLHQAEIGLVYQNSPFGQLMAPVVEETCKELGATLVAKVPLEVSGSDAPAAVATLAAAKPRALIFMSFGPSMVPFVKAARQKIAAPIYCVSIANSRALIEALGDDARGLAVAQIVPYPFRATSTLTRSYHAAMAAADLPVDYDHFFGYLNLTVLLEGLKRAGRGVTPQKLVAAMEGMRMADIGGYTVDYGPENHHGSHFVELVMVAPGGRYLR</sequence>
<dbReference type="Pfam" id="PF13458">
    <property type="entry name" value="Peripla_BP_6"/>
    <property type="match status" value="1"/>
</dbReference>
<dbReference type="InterPro" id="IPR028082">
    <property type="entry name" value="Peripla_BP_I"/>
</dbReference>
<evidence type="ECO:0000313" key="8">
    <source>
        <dbReference type="Proteomes" id="UP001242045"/>
    </source>
</evidence>
<protein>
    <submittedName>
        <fullName evidence="7">ABC-type branched-subunit amino acid transport system substrate-binding protein</fullName>
    </submittedName>
</protein>
<evidence type="ECO:0000256" key="4">
    <source>
        <dbReference type="ARBA" id="ARBA00022970"/>
    </source>
</evidence>
<accession>A0AAW8CS60</accession>
<gene>
    <name evidence="7" type="ORF">J2W31_003437</name>
</gene>
<evidence type="ECO:0000259" key="6">
    <source>
        <dbReference type="Pfam" id="PF13458"/>
    </source>
</evidence>
<evidence type="ECO:0000256" key="1">
    <source>
        <dbReference type="ARBA" id="ARBA00010062"/>
    </source>
</evidence>
<dbReference type="RefSeq" id="WP_307606176.1">
    <property type="nucleotide sequence ID" value="NZ_JAUSRD010000008.1"/>
</dbReference>
<feature type="domain" description="Leucine-binding protein" evidence="6">
    <location>
        <begin position="56"/>
        <end position="396"/>
    </location>
</feature>
<dbReference type="Proteomes" id="UP001242045">
    <property type="component" value="Unassembled WGS sequence"/>
</dbReference>
<organism evidence="7 8">
    <name type="scientific">Variovorax boronicumulans</name>
    <dbReference type="NCBI Taxonomy" id="436515"/>
    <lineage>
        <taxon>Bacteria</taxon>
        <taxon>Pseudomonadati</taxon>
        <taxon>Pseudomonadota</taxon>
        <taxon>Betaproteobacteria</taxon>
        <taxon>Burkholderiales</taxon>
        <taxon>Comamonadaceae</taxon>
        <taxon>Variovorax</taxon>
    </lineage>
</organism>
<dbReference type="EMBL" id="JAUSRD010000008">
    <property type="protein sequence ID" value="MDP9894313.1"/>
    <property type="molecule type" value="Genomic_DNA"/>
</dbReference>
<dbReference type="Gene3D" id="3.40.50.2300">
    <property type="match status" value="2"/>
</dbReference>
<dbReference type="InterPro" id="IPR000709">
    <property type="entry name" value="Leu_Ile_Val-bd"/>
</dbReference>
<dbReference type="AlphaFoldDB" id="A0AAW8CS60"/>
<comment type="caution">
    <text evidence="7">The sequence shown here is derived from an EMBL/GenBank/DDBJ whole genome shotgun (WGS) entry which is preliminary data.</text>
</comment>
<dbReference type="GO" id="GO:0006865">
    <property type="term" value="P:amino acid transport"/>
    <property type="evidence" value="ECO:0007669"/>
    <property type="project" value="UniProtKB-KW"/>
</dbReference>
<feature type="signal peptide" evidence="5">
    <location>
        <begin position="1"/>
        <end position="32"/>
    </location>
</feature>
<keyword evidence="3 5" id="KW-0732">Signal</keyword>
<dbReference type="PANTHER" id="PTHR47235:SF1">
    <property type="entry name" value="BLR6548 PROTEIN"/>
    <property type="match status" value="1"/>
</dbReference>
<dbReference type="PANTHER" id="PTHR47235">
    <property type="entry name" value="BLR6548 PROTEIN"/>
    <property type="match status" value="1"/>
</dbReference>
<keyword evidence="2" id="KW-0813">Transport</keyword>
<evidence type="ECO:0000313" key="7">
    <source>
        <dbReference type="EMBL" id="MDP9894313.1"/>
    </source>
</evidence>
<reference evidence="7" key="1">
    <citation type="submission" date="2023-07" db="EMBL/GenBank/DDBJ databases">
        <title>Sorghum-associated microbial communities from plants grown in Nebraska, USA.</title>
        <authorList>
            <person name="Schachtman D."/>
        </authorList>
    </citation>
    <scope>NUCLEOTIDE SEQUENCE</scope>
    <source>
        <strain evidence="7">DS3754</strain>
    </source>
</reference>
<evidence type="ECO:0000256" key="3">
    <source>
        <dbReference type="ARBA" id="ARBA00022729"/>
    </source>
</evidence>
<comment type="similarity">
    <text evidence="1">Belongs to the leucine-binding protein family.</text>
</comment>
<dbReference type="PRINTS" id="PR00337">
    <property type="entry name" value="LEUILEVALBP"/>
</dbReference>
<keyword evidence="4" id="KW-0029">Amino-acid transport</keyword>
<evidence type="ECO:0000256" key="5">
    <source>
        <dbReference type="SAM" id="SignalP"/>
    </source>
</evidence>
<evidence type="ECO:0000256" key="2">
    <source>
        <dbReference type="ARBA" id="ARBA00022448"/>
    </source>
</evidence>
<name>A0AAW8CS60_9BURK</name>